<gene>
    <name evidence="1" type="ORF">GCK47_17195</name>
</gene>
<sequence length="77" mass="9211">MVDIKELREKYMNKEFVIITNTERTVLVTDIDEFYMTVKVTKNRYSRQNCVGNYFPYVNDIVKYPLTALPVMYEVSE</sequence>
<proteinExistence type="predicted"/>
<comment type="caution">
    <text evidence="1">The sequence shown here is derived from an EMBL/GenBank/DDBJ whole genome shotgun (WGS) entry which is preliminary data.</text>
</comment>
<evidence type="ECO:0000313" key="2">
    <source>
        <dbReference type="Proteomes" id="UP000479531"/>
    </source>
</evidence>
<dbReference type="Proteomes" id="UP000479531">
    <property type="component" value="Unassembled WGS sequence"/>
</dbReference>
<dbReference type="AlphaFoldDB" id="A0A6L6XJL3"/>
<protein>
    <submittedName>
        <fullName evidence="1">Uncharacterized protein</fullName>
    </submittedName>
</protein>
<name>A0A6L6XJL3_9FIRM</name>
<dbReference type="RefSeq" id="WP_157351091.1">
    <property type="nucleotide sequence ID" value="NZ_WGGT01000032.1"/>
</dbReference>
<accession>A0A6L6XJL3</accession>
<dbReference type="EMBL" id="WGGT01000032">
    <property type="protein sequence ID" value="MVQ47369.1"/>
    <property type="molecule type" value="Genomic_DNA"/>
</dbReference>
<reference evidence="1 2" key="1">
    <citation type="submission" date="2019-10" db="EMBL/GenBank/DDBJ databases">
        <title>Roseburia spp. ameliorate alcoholic fatty liver via restoration of gut barrier function.</title>
        <authorList>
            <person name="Seo B."/>
            <person name="Ko G."/>
        </authorList>
    </citation>
    <scope>NUCLEOTIDE SEQUENCE [LARGE SCALE GENOMIC DNA]</scope>
    <source>
        <strain evidence="1 2">SNUG30017</strain>
    </source>
</reference>
<evidence type="ECO:0000313" key="1">
    <source>
        <dbReference type="EMBL" id="MVQ47369.1"/>
    </source>
</evidence>
<organism evidence="1 2">
    <name type="scientific">Roseburia intestinalis</name>
    <dbReference type="NCBI Taxonomy" id="166486"/>
    <lineage>
        <taxon>Bacteria</taxon>
        <taxon>Bacillati</taxon>
        <taxon>Bacillota</taxon>
        <taxon>Clostridia</taxon>
        <taxon>Lachnospirales</taxon>
        <taxon>Lachnospiraceae</taxon>
        <taxon>Roseburia</taxon>
    </lineage>
</organism>